<evidence type="ECO:0000313" key="5">
    <source>
        <dbReference type="Proteomes" id="UP001163105"/>
    </source>
</evidence>
<dbReference type="EMBL" id="JAQHRD010000002">
    <property type="protein sequence ID" value="KAJ6443820.1"/>
    <property type="molecule type" value="Genomic_DNA"/>
</dbReference>
<evidence type="ECO:0000256" key="1">
    <source>
        <dbReference type="ARBA" id="ARBA00022679"/>
    </source>
</evidence>
<dbReference type="Proteomes" id="UP001163105">
    <property type="component" value="Unassembled WGS sequence"/>
</dbReference>
<dbReference type="InterPro" id="IPR027417">
    <property type="entry name" value="P-loop_NTPase"/>
</dbReference>
<proteinExistence type="predicted"/>
<name>A0AB34G0L5_9HYPO</name>
<feature type="compositionally biased region" description="Gly residues" evidence="2">
    <location>
        <begin position="135"/>
        <end position="152"/>
    </location>
</feature>
<evidence type="ECO:0000313" key="4">
    <source>
        <dbReference type="EMBL" id="KAJ6443820.1"/>
    </source>
</evidence>
<organism evidence="4 5">
    <name type="scientific">Purpureocillium lavendulum</name>
    <dbReference type="NCBI Taxonomy" id="1247861"/>
    <lineage>
        <taxon>Eukaryota</taxon>
        <taxon>Fungi</taxon>
        <taxon>Dikarya</taxon>
        <taxon>Ascomycota</taxon>
        <taxon>Pezizomycotina</taxon>
        <taxon>Sordariomycetes</taxon>
        <taxon>Hypocreomycetidae</taxon>
        <taxon>Hypocreales</taxon>
        <taxon>Ophiocordycipitaceae</taxon>
        <taxon>Purpureocillium</taxon>
    </lineage>
</organism>
<feature type="compositionally biased region" description="Acidic residues" evidence="2">
    <location>
        <begin position="49"/>
        <end position="59"/>
    </location>
</feature>
<keyword evidence="1" id="KW-0808">Transferase</keyword>
<comment type="caution">
    <text evidence="4">The sequence shown here is derived from an EMBL/GenBank/DDBJ whole genome shotgun (WGS) entry which is preliminary data.</text>
</comment>
<dbReference type="Pfam" id="PF01583">
    <property type="entry name" value="APS_kinase"/>
    <property type="match status" value="1"/>
</dbReference>
<dbReference type="SUPFAM" id="SSF52540">
    <property type="entry name" value="P-loop containing nucleoside triphosphate hydrolases"/>
    <property type="match status" value="1"/>
</dbReference>
<keyword evidence="5" id="KW-1185">Reference proteome</keyword>
<dbReference type="AlphaFoldDB" id="A0AB34G0L5"/>
<protein>
    <submittedName>
        <fullName evidence="4">Zeta toxin</fullName>
    </submittedName>
</protein>
<feature type="domain" description="APS kinase" evidence="3">
    <location>
        <begin position="4"/>
        <end position="49"/>
    </location>
</feature>
<sequence length="275" mass="28668">MKVQVLLVSGRSGSGKTATGNEMAEQLRRRGLCHAHIDGDNLDAVYCPQEEDEHEDDEKEPEKQGEHMAAAAAAAAATASADMFLANLRAMWSNYYHRPGRRVTRLILSGTAVALEADAIKRAVKDASATRRLTRGGGNGGAGGKGVVGSGSSGEEVSDGSLAGKGVSEGAAATSQGAGNGADAGKGTTAEADLDAVEVDVEARAVILTASDEVASKRLTRREVGTELPQVLNSSEKMARVLEDAVGDWAMRVDTECRDVTENALYILRTAGWIA</sequence>
<accession>A0AB34G0L5</accession>
<feature type="region of interest" description="Disordered" evidence="2">
    <location>
        <begin position="49"/>
        <end position="72"/>
    </location>
</feature>
<reference evidence="4" key="1">
    <citation type="submission" date="2023-01" db="EMBL/GenBank/DDBJ databases">
        <title>The growth and conidiation of Purpureocillium lavendulum are regulated by nitrogen source and histone H3K14 acetylation.</title>
        <authorList>
            <person name="Tang P."/>
            <person name="Han J."/>
            <person name="Zhang C."/>
            <person name="Tang P."/>
            <person name="Qi F."/>
            <person name="Zhang K."/>
            <person name="Liang L."/>
        </authorList>
    </citation>
    <scope>NUCLEOTIDE SEQUENCE</scope>
    <source>
        <strain evidence="4">YMF1.00683</strain>
    </source>
</reference>
<gene>
    <name evidence="4" type="ORF">O9K51_02206</name>
</gene>
<evidence type="ECO:0000259" key="3">
    <source>
        <dbReference type="Pfam" id="PF01583"/>
    </source>
</evidence>
<dbReference type="Gene3D" id="3.40.50.300">
    <property type="entry name" value="P-loop containing nucleotide triphosphate hydrolases"/>
    <property type="match status" value="1"/>
</dbReference>
<feature type="region of interest" description="Disordered" evidence="2">
    <location>
        <begin position="131"/>
        <end position="187"/>
    </location>
</feature>
<dbReference type="InterPro" id="IPR059117">
    <property type="entry name" value="APS_kinase_dom"/>
</dbReference>
<evidence type="ECO:0000256" key="2">
    <source>
        <dbReference type="SAM" id="MobiDB-lite"/>
    </source>
</evidence>